<keyword evidence="2" id="KW-0328">Glycosyltransferase</keyword>
<evidence type="ECO:0000256" key="3">
    <source>
        <dbReference type="ARBA" id="ARBA00022679"/>
    </source>
</evidence>
<dbReference type="GO" id="GO:0016757">
    <property type="term" value="F:glycosyltransferase activity"/>
    <property type="evidence" value="ECO:0007669"/>
    <property type="project" value="UniProtKB-KW"/>
</dbReference>
<dbReference type="EMBL" id="CM009303">
    <property type="protein sequence ID" value="RQP00356.1"/>
    <property type="molecule type" value="Genomic_DNA"/>
</dbReference>
<dbReference type="AlphaFoldDB" id="A0A3N7G220"/>
<dbReference type="Gene3D" id="3.90.550.10">
    <property type="entry name" value="Spore Coat Polysaccharide Biosynthesis Protein SpsA, Chain A"/>
    <property type="match status" value="1"/>
</dbReference>
<dbReference type="GO" id="GO:0071555">
    <property type="term" value="P:cell wall organization"/>
    <property type="evidence" value="ECO:0007669"/>
    <property type="project" value="UniProtKB-KW"/>
</dbReference>
<keyword evidence="4 9" id="KW-0812">Transmembrane</keyword>
<keyword evidence="7 9" id="KW-0472">Membrane</keyword>
<dbReference type="Pfam" id="PF13632">
    <property type="entry name" value="Glyco_trans_2_3"/>
    <property type="match status" value="1"/>
</dbReference>
<keyword evidence="3" id="KW-0808">Transferase</keyword>
<feature type="transmembrane region" description="Helical" evidence="9">
    <location>
        <begin position="377"/>
        <end position="396"/>
    </location>
</feature>
<accession>A0A3N7G220</accession>
<sequence>MSSRAQNYEFQEWWNKHREFLDKPENTAFLTVEIHSPTVDKGHTRSARQLSWLWLLKFQQLATSLAWLTDGFIDLVRTANRRIAASKTDSPFDSSISSRLYRIIKYFLFLVILLLCFELITYLKGWHFSPPSVESAEAVVERAYAKWLEIRVNYLAPPLQSLTNLCIILFLIQSVDRIALILGCFWIKFWKLRPVAAAEYVGRENVEDYPMVLVQIPMCNEREGKDDLALVQARWAFVNKDENLLTRLQNINLSFHFEVEQQVNGVFINFFGFNGTAGVWRIKALEDCGGWLERTTVEDMDIVVRAHLCGWKFIYLNDVKCLCELPESYEAYKKQQHRWHSGPMQLFRLCFVDILRAKVSFGKKANMIFLFFLLRKLILPFYSFTLFCIILPLTMFLPEAQLPAWVVCYVPGIMSILNILPGPRSFPFIVPYLLFENTMSVTKFNAMISGLFRLGSSYEWVVTKKLGRSSEADLVAFAEKE</sequence>
<feature type="domain" description="Glycosyltransferase 2-like" evidence="10">
    <location>
        <begin position="226"/>
        <end position="407"/>
    </location>
</feature>
<dbReference type="Proteomes" id="UP000006729">
    <property type="component" value="Chromosome 14"/>
</dbReference>
<evidence type="ECO:0000313" key="12">
    <source>
        <dbReference type="Proteomes" id="UP000006729"/>
    </source>
</evidence>
<evidence type="ECO:0000256" key="2">
    <source>
        <dbReference type="ARBA" id="ARBA00022676"/>
    </source>
</evidence>
<dbReference type="PANTHER" id="PTHR32044:SF67">
    <property type="entry name" value="XYLOGLUCAN GLYCOSYLTRANSFERASE 6-RELATED"/>
    <property type="match status" value="1"/>
</dbReference>
<proteinExistence type="predicted"/>
<keyword evidence="6" id="KW-0333">Golgi apparatus</keyword>
<dbReference type="SUPFAM" id="SSF53448">
    <property type="entry name" value="Nucleotide-diphospho-sugar transferases"/>
    <property type="match status" value="1"/>
</dbReference>
<evidence type="ECO:0000259" key="10">
    <source>
        <dbReference type="Pfam" id="PF13632"/>
    </source>
</evidence>
<feature type="transmembrane region" description="Helical" evidence="9">
    <location>
        <begin position="103"/>
        <end position="123"/>
    </location>
</feature>
<dbReference type="GO" id="GO:0000139">
    <property type="term" value="C:Golgi membrane"/>
    <property type="evidence" value="ECO:0007669"/>
    <property type="project" value="UniProtKB-SubCell"/>
</dbReference>
<evidence type="ECO:0000256" key="6">
    <source>
        <dbReference type="ARBA" id="ARBA00023034"/>
    </source>
</evidence>
<dbReference type="InterPro" id="IPR001173">
    <property type="entry name" value="Glyco_trans_2-like"/>
</dbReference>
<protein>
    <recommendedName>
        <fullName evidence="10">Glycosyltransferase 2-like domain-containing protein</fullName>
    </recommendedName>
</protein>
<evidence type="ECO:0000256" key="9">
    <source>
        <dbReference type="SAM" id="Phobius"/>
    </source>
</evidence>
<dbReference type="InterPro" id="IPR029044">
    <property type="entry name" value="Nucleotide-diphossugar_trans"/>
</dbReference>
<evidence type="ECO:0000256" key="8">
    <source>
        <dbReference type="ARBA" id="ARBA00023316"/>
    </source>
</evidence>
<keyword evidence="12" id="KW-1185">Reference proteome</keyword>
<organism evidence="11 12">
    <name type="scientific">Populus trichocarpa</name>
    <name type="common">Western balsam poplar</name>
    <name type="synonym">Populus balsamifera subsp. trichocarpa</name>
    <dbReference type="NCBI Taxonomy" id="3694"/>
    <lineage>
        <taxon>Eukaryota</taxon>
        <taxon>Viridiplantae</taxon>
        <taxon>Streptophyta</taxon>
        <taxon>Embryophyta</taxon>
        <taxon>Tracheophyta</taxon>
        <taxon>Spermatophyta</taxon>
        <taxon>Magnoliopsida</taxon>
        <taxon>eudicotyledons</taxon>
        <taxon>Gunneridae</taxon>
        <taxon>Pentapetalae</taxon>
        <taxon>rosids</taxon>
        <taxon>fabids</taxon>
        <taxon>Malpighiales</taxon>
        <taxon>Salicaceae</taxon>
        <taxon>Saliceae</taxon>
        <taxon>Populus</taxon>
    </lineage>
</organism>
<evidence type="ECO:0000313" key="11">
    <source>
        <dbReference type="EMBL" id="RQP00356.1"/>
    </source>
</evidence>
<comment type="subcellular location">
    <subcellularLocation>
        <location evidence="1">Golgi apparatus membrane</location>
        <topology evidence="1">Multi-pass membrane protein</topology>
    </subcellularLocation>
</comment>
<evidence type="ECO:0000256" key="5">
    <source>
        <dbReference type="ARBA" id="ARBA00022989"/>
    </source>
</evidence>
<evidence type="ECO:0000256" key="7">
    <source>
        <dbReference type="ARBA" id="ARBA00023136"/>
    </source>
</evidence>
<keyword evidence="8" id="KW-0961">Cell wall biogenesis/degradation</keyword>
<gene>
    <name evidence="11" type="ORF">POPTR_014G190900</name>
</gene>
<reference evidence="11 12" key="1">
    <citation type="journal article" date="2006" name="Science">
        <title>The genome of black cottonwood, Populus trichocarpa (Torr. &amp; Gray).</title>
        <authorList>
            <person name="Tuskan G.A."/>
            <person name="Difazio S."/>
            <person name="Jansson S."/>
            <person name="Bohlmann J."/>
            <person name="Grigoriev I."/>
            <person name="Hellsten U."/>
            <person name="Putnam N."/>
            <person name="Ralph S."/>
            <person name="Rombauts S."/>
            <person name="Salamov A."/>
            <person name="Schein J."/>
            <person name="Sterck L."/>
            <person name="Aerts A."/>
            <person name="Bhalerao R.R."/>
            <person name="Bhalerao R.P."/>
            <person name="Blaudez D."/>
            <person name="Boerjan W."/>
            <person name="Brun A."/>
            <person name="Brunner A."/>
            <person name="Busov V."/>
            <person name="Campbell M."/>
            <person name="Carlson J."/>
            <person name="Chalot M."/>
            <person name="Chapman J."/>
            <person name="Chen G.L."/>
            <person name="Cooper D."/>
            <person name="Coutinho P.M."/>
            <person name="Couturier J."/>
            <person name="Covert S."/>
            <person name="Cronk Q."/>
            <person name="Cunningham R."/>
            <person name="Davis J."/>
            <person name="Degroeve S."/>
            <person name="Dejardin A."/>
            <person name="Depamphilis C."/>
            <person name="Detter J."/>
            <person name="Dirks B."/>
            <person name="Dubchak I."/>
            <person name="Duplessis S."/>
            <person name="Ehlting J."/>
            <person name="Ellis B."/>
            <person name="Gendler K."/>
            <person name="Goodstein D."/>
            <person name="Gribskov M."/>
            <person name="Grimwood J."/>
            <person name="Groover A."/>
            <person name="Gunter L."/>
            <person name="Hamberger B."/>
            <person name="Heinze B."/>
            <person name="Helariutta Y."/>
            <person name="Henrissat B."/>
            <person name="Holligan D."/>
            <person name="Holt R."/>
            <person name="Huang W."/>
            <person name="Islam-Faridi N."/>
            <person name="Jones S."/>
            <person name="Jones-Rhoades M."/>
            <person name="Jorgensen R."/>
            <person name="Joshi C."/>
            <person name="Kangasjarvi J."/>
            <person name="Karlsson J."/>
            <person name="Kelleher C."/>
            <person name="Kirkpatrick R."/>
            <person name="Kirst M."/>
            <person name="Kohler A."/>
            <person name="Kalluri U."/>
            <person name="Larimer F."/>
            <person name="Leebens-Mack J."/>
            <person name="Leple J.C."/>
            <person name="Locascio P."/>
            <person name="Lou Y."/>
            <person name="Lucas S."/>
            <person name="Martin F."/>
            <person name="Montanini B."/>
            <person name="Napoli C."/>
            <person name="Nelson D.R."/>
            <person name="Nelson C."/>
            <person name="Nieminen K."/>
            <person name="Nilsson O."/>
            <person name="Pereda V."/>
            <person name="Peter G."/>
            <person name="Philippe R."/>
            <person name="Pilate G."/>
            <person name="Poliakov A."/>
            <person name="Razumovskaya J."/>
            <person name="Richardson P."/>
            <person name="Rinaldi C."/>
            <person name="Ritland K."/>
            <person name="Rouze P."/>
            <person name="Ryaboy D."/>
            <person name="Schmutz J."/>
            <person name="Schrader J."/>
            <person name="Segerman B."/>
            <person name="Shin H."/>
            <person name="Siddiqui A."/>
            <person name="Sterky F."/>
            <person name="Terry A."/>
            <person name="Tsai C.J."/>
            <person name="Uberbacher E."/>
            <person name="Unneberg P."/>
            <person name="Vahala J."/>
            <person name="Wall K."/>
            <person name="Wessler S."/>
            <person name="Yang G."/>
            <person name="Yin T."/>
            <person name="Douglas C."/>
            <person name="Marra M."/>
            <person name="Sandberg G."/>
            <person name="Van de Peer Y."/>
            <person name="Rokhsar D."/>
        </authorList>
    </citation>
    <scope>NUCLEOTIDE SEQUENCE [LARGE SCALE GENOMIC DNA]</scope>
    <source>
        <strain evidence="12">cv. Nisqually</strain>
    </source>
</reference>
<dbReference type="PANTHER" id="PTHR32044">
    <property type="entry name" value="GLUCOMANNAN 4-BETA-MANNOSYLTRANSFERASE 9"/>
    <property type="match status" value="1"/>
</dbReference>
<name>A0A3N7G220_POPTR</name>
<evidence type="ECO:0000256" key="4">
    <source>
        <dbReference type="ARBA" id="ARBA00022692"/>
    </source>
</evidence>
<feature type="transmembrane region" description="Helical" evidence="9">
    <location>
        <begin position="162"/>
        <end position="187"/>
    </location>
</feature>
<keyword evidence="5 9" id="KW-1133">Transmembrane helix</keyword>
<evidence type="ECO:0000256" key="1">
    <source>
        <dbReference type="ARBA" id="ARBA00004653"/>
    </source>
</evidence>